<name>A0A7N2LCR5_QUELO</name>
<organism evidence="14 15">
    <name type="scientific">Quercus lobata</name>
    <name type="common">Valley oak</name>
    <dbReference type="NCBI Taxonomy" id="97700"/>
    <lineage>
        <taxon>Eukaryota</taxon>
        <taxon>Viridiplantae</taxon>
        <taxon>Streptophyta</taxon>
        <taxon>Embryophyta</taxon>
        <taxon>Tracheophyta</taxon>
        <taxon>Spermatophyta</taxon>
        <taxon>Magnoliopsida</taxon>
        <taxon>eudicotyledons</taxon>
        <taxon>Gunneridae</taxon>
        <taxon>Pentapetalae</taxon>
        <taxon>rosids</taxon>
        <taxon>fabids</taxon>
        <taxon>Fagales</taxon>
        <taxon>Fagaceae</taxon>
        <taxon>Quercus</taxon>
    </lineage>
</organism>
<dbReference type="PANTHER" id="PTHR30543:SF21">
    <property type="entry name" value="NAD(P)H-DEPENDENT FMN REDUCTASE LOT6"/>
    <property type="match status" value="1"/>
</dbReference>
<comment type="catalytic activity">
    <reaction evidence="11">
        <text>a quinone + NADPH + H(+) = a quinol + NADP(+)</text>
        <dbReference type="Rhea" id="RHEA:46164"/>
        <dbReference type="ChEBI" id="CHEBI:15378"/>
        <dbReference type="ChEBI" id="CHEBI:24646"/>
        <dbReference type="ChEBI" id="CHEBI:57783"/>
        <dbReference type="ChEBI" id="CHEBI:58349"/>
        <dbReference type="ChEBI" id="CHEBI:132124"/>
        <dbReference type="EC" id="1.6.5.2"/>
    </reaction>
</comment>
<evidence type="ECO:0000256" key="6">
    <source>
        <dbReference type="ARBA" id="ARBA00022643"/>
    </source>
</evidence>
<keyword evidence="6" id="KW-0288">FMN</keyword>
<dbReference type="EMBL" id="LRBV02000004">
    <property type="status" value="NOT_ANNOTATED_CDS"/>
    <property type="molecule type" value="Genomic_DNA"/>
</dbReference>
<dbReference type="InterPro" id="IPR005025">
    <property type="entry name" value="FMN_Rdtase-like_dom"/>
</dbReference>
<dbReference type="FunFam" id="3.40.50.360:FF:000031">
    <property type="entry name" value="NADPH:quinone oxidoreductase"/>
    <property type="match status" value="1"/>
</dbReference>
<comment type="subunit">
    <text evidence="3">Homotetramer.</text>
</comment>
<dbReference type="OMA" id="RAAMKIC"/>
<gene>
    <name evidence="14" type="primary">LOC115983244</name>
</gene>
<dbReference type="Gene3D" id="3.40.50.360">
    <property type="match status" value="1"/>
</dbReference>
<comment type="similarity">
    <text evidence="2">Belongs to the SsuE family.</text>
</comment>
<keyword evidence="8" id="KW-0560">Oxidoreductase</keyword>
<dbReference type="KEGG" id="qlo:115983244"/>
<comment type="cofactor">
    <cofactor evidence="1">
        <name>FMN</name>
        <dbReference type="ChEBI" id="CHEBI:58210"/>
    </cofactor>
</comment>
<comment type="function">
    <text evidence="12">The enzyme apparently serves as a quinone reductase in connection with conjugation reactions of hydroquinones involved in detoxification pathways.</text>
</comment>
<evidence type="ECO:0000256" key="4">
    <source>
        <dbReference type="ARBA" id="ARBA00012648"/>
    </source>
</evidence>
<dbReference type="Proteomes" id="UP000594261">
    <property type="component" value="Chromosome 4"/>
</dbReference>
<dbReference type="EC" id="1.6.5.2" evidence="4"/>
<dbReference type="Gramene" id="QL04p016216:mrna">
    <property type="protein sequence ID" value="QL04p016216:mrna"/>
    <property type="gene ID" value="QL04p016216"/>
</dbReference>
<dbReference type="GO" id="GO:0010181">
    <property type="term" value="F:FMN binding"/>
    <property type="evidence" value="ECO:0007669"/>
    <property type="project" value="TreeGrafter"/>
</dbReference>
<evidence type="ECO:0000256" key="9">
    <source>
        <dbReference type="ARBA" id="ARBA00023027"/>
    </source>
</evidence>
<evidence type="ECO:0000313" key="15">
    <source>
        <dbReference type="Proteomes" id="UP000594261"/>
    </source>
</evidence>
<evidence type="ECO:0000256" key="5">
    <source>
        <dbReference type="ARBA" id="ARBA00022630"/>
    </source>
</evidence>
<dbReference type="RefSeq" id="XP_030961742.1">
    <property type="nucleotide sequence ID" value="XM_031105882.1"/>
</dbReference>
<evidence type="ECO:0000256" key="10">
    <source>
        <dbReference type="ARBA" id="ARBA00047678"/>
    </source>
</evidence>
<dbReference type="InterPro" id="IPR050712">
    <property type="entry name" value="NAD(P)H-dep_reductase"/>
</dbReference>
<dbReference type="SUPFAM" id="SSF52218">
    <property type="entry name" value="Flavoproteins"/>
    <property type="match status" value="1"/>
</dbReference>
<evidence type="ECO:0000256" key="12">
    <source>
        <dbReference type="ARBA" id="ARBA00057099"/>
    </source>
</evidence>
<evidence type="ECO:0000313" key="14">
    <source>
        <dbReference type="EnsemblPlants" id="QL04p016561:mrna"/>
    </source>
</evidence>
<sequence>MAKPIIKVAAVCGSLREGSFHRGLVRAAIQLCQESVREIQIEQVEINQLPLLNTDLEGQGTFPPAVEAFRQKIKEADSILFASPEYNFSIAAPMKNAIDWASRPPNAWANKAAAIVSTGGNGGGERAQYHLRQVGVFIDLHFINTPLFSLNAFEQPAKFDKDGNLISAETKERLKGVLLALHEFTLRIQGK</sequence>
<dbReference type="EnsemblPlants" id="QL04p016216:mrna">
    <property type="protein sequence ID" value="QL04p016216:mrna"/>
    <property type="gene ID" value="QL04p016216"/>
</dbReference>
<keyword evidence="9" id="KW-0520">NAD</keyword>
<protein>
    <recommendedName>
        <fullName evidence="4">NAD(P)H dehydrogenase (quinone)</fullName>
        <ecNumber evidence="4">1.6.5.2</ecNumber>
    </recommendedName>
</protein>
<comment type="catalytic activity">
    <reaction evidence="10">
        <text>a quinone + NADH + H(+) = a quinol + NAD(+)</text>
        <dbReference type="Rhea" id="RHEA:46160"/>
        <dbReference type="ChEBI" id="CHEBI:15378"/>
        <dbReference type="ChEBI" id="CHEBI:24646"/>
        <dbReference type="ChEBI" id="CHEBI:57540"/>
        <dbReference type="ChEBI" id="CHEBI:57945"/>
        <dbReference type="ChEBI" id="CHEBI:132124"/>
        <dbReference type="EC" id="1.6.5.2"/>
    </reaction>
</comment>
<keyword evidence="7" id="KW-0521">NADP</keyword>
<dbReference type="Pfam" id="PF03358">
    <property type="entry name" value="FMN_red"/>
    <property type="match status" value="1"/>
</dbReference>
<evidence type="ECO:0000256" key="2">
    <source>
        <dbReference type="ARBA" id="ARBA00005990"/>
    </source>
</evidence>
<feature type="domain" description="NADPH-dependent FMN reductase-like" evidence="13">
    <location>
        <begin position="6"/>
        <end position="153"/>
    </location>
</feature>
<evidence type="ECO:0000256" key="8">
    <source>
        <dbReference type="ARBA" id="ARBA00023002"/>
    </source>
</evidence>
<dbReference type="InterPro" id="IPR029039">
    <property type="entry name" value="Flavoprotein-like_sf"/>
</dbReference>
<evidence type="ECO:0000256" key="1">
    <source>
        <dbReference type="ARBA" id="ARBA00001917"/>
    </source>
</evidence>
<dbReference type="GO" id="GO:0003955">
    <property type="term" value="F:NAD(P)H dehydrogenase (quinone) activity"/>
    <property type="evidence" value="ECO:0007669"/>
    <property type="project" value="UniProtKB-EC"/>
</dbReference>
<evidence type="ECO:0000256" key="7">
    <source>
        <dbReference type="ARBA" id="ARBA00022857"/>
    </source>
</evidence>
<dbReference type="Gramene" id="QL04p016561:mrna">
    <property type="protein sequence ID" value="QL04p016561:mrna"/>
    <property type="gene ID" value="QL04p016561"/>
</dbReference>
<dbReference type="GO" id="GO:0005829">
    <property type="term" value="C:cytosol"/>
    <property type="evidence" value="ECO:0007669"/>
    <property type="project" value="TreeGrafter"/>
</dbReference>
<dbReference type="KEGG" id="qlo:115983246"/>
<reference evidence="14 15" key="1">
    <citation type="journal article" date="2016" name="G3 (Bethesda)">
        <title>First Draft Assembly and Annotation of the Genome of a California Endemic Oak Quercus lobata Nee (Fagaceae).</title>
        <authorList>
            <person name="Sork V.L."/>
            <person name="Fitz-Gibbon S.T."/>
            <person name="Puiu D."/>
            <person name="Crepeau M."/>
            <person name="Gugger P.F."/>
            <person name="Sherman R."/>
            <person name="Stevens K."/>
            <person name="Langley C.H."/>
            <person name="Pellegrini M."/>
            <person name="Salzberg S.L."/>
        </authorList>
    </citation>
    <scope>NUCLEOTIDE SEQUENCE [LARGE SCALE GENOMIC DNA]</scope>
    <source>
        <strain evidence="14 15">cv. SW786</strain>
    </source>
</reference>
<dbReference type="AlphaFoldDB" id="A0A7N2LCR5"/>
<accession>A0A7N2LCR5</accession>
<dbReference type="OrthoDB" id="68575at2759"/>
<evidence type="ECO:0000256" key="3">
    <source>
        <dbReference type="ARBA" id="ARBA00011881"/>
    </source>
</evidence>
<keyword evidence="15" id="KW-1185">Reference proteome</keyword>
<evidence type="ECO:0000259" key="13">
    <source>
        <dbReference type="Pfam" id="PF03358"/>
    </source>
</evidence>
<keyword evidence="5" id="KW-0285">Flavoprotein</keyword>
<proteinExistence type="inferred from homology"/>
<dbReference type="GeneID" id="115983244"/>
<dbReference type="PANTHER" id="PTHR30543">
    <property type="entry name" value="CHROMATE REDUCTASE"/>
    <property type="match status" value="1"/>
</dbReference>
<dbReference type="EnsemblPlants" id="QL04p016561:mrna">
    <property type="protein sequence ID" value="QL04p016561:mrna"/>
    <property type="gene ID" value="QL04p016561"/>
</dbReference>
<reference evidence="14" key="2">
    <citation type="submission" date="2021-01" db="UniProtKB">
        <authorList>
            <consortium name="EnsemblPlants"/>
        </authorList>
    </citation>
    <scope>IDENTIFICATION</scope>
</reference>
<evidence type="ECO:0000256" key="11">
    <source>
        <dbReference type="ARBA" id="ARBA00048983"/>
    </source>
</evidence>